<keyword evidence="1" id="KW-0732">Signal</keyword>
<feature type="chain" id="PRO_5034742101" evidence="1">
    <location>
        <begin position="19"/>
        <end position="114"/>
    </location>
</feature>
<evidence type="ECO:0000313" key="2">
    <source>
        <dbReference type="EMBL" id="KAF6749206.1"/>
    </source>
</evidence>
<dbReference type="AlphaFoldDB" id="A0A8H6HP24"/>
<sequence length="114" mass="12969">MRLTLLALHLAFLSLVAAHGDAHAHNHPRDVDKLSTRDILQDISTRELLDALSDRLDRRGATKPKGRTPAPTFQSYNCAYCHLKIETPQYEKSRCDLSSTWTHGRPTGQTFTRW</sequence>
<dbReference type="EMBL" id="JACGCI010000064">
    <property type="protein sequence ID" value="KAF6749206.1"/>
    <property type="molecule type" value="Genomic_DNA"/>
</dbReference>
<organism evidence="2 3">
    <name type="scientific">Ephemerocybe angulata</name>
    <dbReference type="NCBI Taxonomy" id="980116"/>
    <lineage>
        <taxon>Eukaryota</taxon>
        <taxon>Fungi</taxon>
        <taxon>Dikarya</taxon>
        <taxon>Basidiomycota</taxon>
        <taxon>Agaricomycotina</taxon>
        <taxon>Agaricomycetes</taxon>
        <taxon>Agaricomycetidae</taxon>
        <taxon>Agaricales</taxon>
        <taxon>Agaricineae</taxon>
        <taxon>Psathyrellaceae</taxon>
        <taxon>Ephemerocybe</taxon>
    </lineage>
</organism>
<proteinExistence type="predicted"/>
<comment type="caution">
    <text evidence="2">The sequence shown here is derived from an EMBL/GenBank/DDBJ whole genome shotgun (WGS) entry which is preliminary data.</text>
</comment>
<protein>
    <submittedName>
        <fullName evidence="2">Uncharacterized protein</fullName>
    </submittedName>
</protein>
<evidence type="ECO:0000256" key="1">
    <source>
        <dbReference type="SAM" id="SignalP"/>
    </source>
</evidence>
<accession>A0A8H6HP24</accession>
<reference evidence="2 3" key="1">
    <citation type="submission" date="2020-07" db="EMBL/GenBank/DDBJ databases">
        <title>Comparative genomics of pyrophilous fungi reveals a link between fire events and developmental genes.</title>
        <authorList>
            <consortium name="DOE Joint Genome Institute"/>
            <person name="Steindorff A.S."/>
            <person name="Carver A."/>
            <person name="Calhoun S."/>
            <person name="Stillman K."/>
            <person name="Liu H."/>
            <person name="Lipzen A."/>
            <person name="Pangilinan J."/>
            <person name="Labutti K."/>
            <person name="Bruns T.D."/>
            <person name="Grigoriev I.V."/>
        </authorList>
    </citation>
    <scope>NUCLEOTIDE SEQUENCE [LARGE SCALE GENOMIC DNA]</scope>
    <source>
        <strain evidence="2 3">CBS 144469</strain>
    </source>
</reference>
<feature type="signal peptide" evidence="1">
    <location>
        <begin position="1"/>
        <end position="18"/>
    </location>
</feature>
<gene>
    <name evidence="2" type="ORF">DFP72DRAFT_1073336</name>
</gene>
<evidence type="ECO:0000313" key="3">
    <source>
        <dbReference type="Proteomes" id="UP000521943"/>
    </source>
</evidence>
<keyword evidence="3" id="KW-1185">Reference proteome</keyword>
<name>A0A8H6HP24_9AGAR</name>
<dbReference type="Proteomes" id="UP000521943">
    <property type="component" value="Unassembled WGS sequence"/>
</dbReference>